<dbReference type="AlphaFoldDB" id="A0A376UFW6"/>
<keyword evidence="1" id="KW-0472">Membrane</keyword>
<evidence type="ECO:0000313" key="2">
    <source>
        <dbReference type="EMBL" id="STI88409.1"/>
    </source>
</evidence>
<feature type="transmembrane region" description="Helical" evidence="1">
    <location>
        <begin position="46"/>
        <end position="66"/>
    </location>
</feature>
<sequence>MLSIYIKNPLELTSFPTILLITTLMRLSLSVSTTRLILLHHDAGDIIYSFVTLLLAVILLLAWLFLPLSPLYNLWLLQKGLSVLLK</sequence>
<feature type="transmembrane region" description="Helical" evidence="1">
    <location>
        <begin position="12"/>
        <end position="34"/>
    </location>
</feature>
<dbReference type="GO" id="GO:0005886">
    <property type="term" value="C:plasma membrane"/>
    <property type="evidence" value="ECO:0007669"/>
    <property type="project" value="TreeGrafter"/>
</dbReference>
<keyword evidence="1" id="KW-0812">Transmembrane</keyword>
<dbReference type="EMBL" id="UGCP01000002">
    <property type="protein sequence ID" value="STI88409.1"/>
    <property type="molecule type" value="Genomic_DNA"/>
</dbReference>
<evidence type="ECO:0000313" key="3">
    <source>
        <dbReference type="Proteomes" id="UP000254079"/>
    </source>
</evidence>
<gene>
    <name evidence="2" type="primary">escV_5</name>
    <name evidence="2" type="ORF">NCTC8622_07608</name>
</gene>
<dbReference type="PANTHER" id="PTHR30161">
    <property type="entry name" value="FLAGELLAR EXPORT PROTEIN, MEMBRANE FLHA SUBUNIT-RELATED"/>
    <property type="match status" value="1"/>
</dbReference>
<keyword evidence="1" id="KW-1133">Transmembrane helix</keyword>
<reference evidence="2 3" key="1">
    <citation type="submission" date="2018-06" db="EMBL/GenBank/DDBJ databases">
        <authorList>
            <consortium name="Pathogen Informatics"/>
            <person name="Doyle S."/>
        </authorList>
    </citation>
    <scope>NUCLEOTIDE SEQUENCE [LARGE SCALE GENOMIC DNA]</scope>
    <source>
        <strain evidence="2 3">NCTC8622</strain>
    </source>
</reference>
<accession>A0A376UFW6</accession>
<proteinExistence type="predicted"/>
<dbReference type="PANTHER" id="PTHR30161:SF2">
    <property type="entry name" value="INVASION PROTEIN INVA"/>
    <property type="match status" value="1"/>
</dbReference>
<organism evidence="2 3">
    <name type="scientific">Escherichia coli</name>
    <dbReference type="NCBI Taxonomy" id="562"/>
    <lineage>
        <taxon>Bacteria</taxon>
        <taxon>Pseudomonadati</taxon>
        <taxon>Pseudomonadota</taxon>
        <taxon>Gammaproteobacteria</taxon>
        <taxon>Enterobacterales</taxon>
        <taxon>Enterobacteriaceae</taxon>
        <taxon>Escherichia</taxon>
    </lineage>
</organism>
<dbReference type="Pfam" id="PF00771">
    <property type="entry name" value="FHIPEP"/>
    <property type="match status" value="1"/>
</dbReference>
<dbReference type="Proteomes" id="UP000254079">
    <property type="component" value="Unassembled WGS sequence"/>
</dbReference>
<evidence type="ECO:0000256" key="1">
    <source>
        <dbReference type="SAM" id="Phobius"/>
    </source>
</evidence>
<dbReference type="GO" id="GO:0009306">
    <property type="term" value="P:protein secretion"/>
    <property type="evidence" value="ECO:0007669"/>
    <property type="project" value="InterPro"/>
</dbReference>
<dbReference type="InterPro" id="IPR001712">
    <property type="entry name" value="T3SS_FHIPEP"/>
</dbReference>
<protein>
    <submittedName>
        <fullName evidence="2">Translocator EscV</fullName>
    </submittedName>
</protein>
<name>A0A376UFW6_ECOLX</name>